<dbReference type="InterPro" id="IPR001715">
    <property type="entry name" value="CH_dom"/>
</dbReference>
<reference evidence="11" key="1">
    <citation type="journal article" date="2011" name="Genome Res.">
        <title>Phylogeny-wide analysis of social amoeba genomes highlights ancient origins for complex intercellular communication.</title>
        <authorList>
            <person name="Heidel A.J."/>
            <person name="Lawal H.M."/>
            <person name="Felder M."/>
            <person name="Schilde C."/>
            <person name="Helps N.R."/>
            <person name="Tunggal B."/>
            <person name="Rivero F."/>
            <person name="John U."/>
            <person name="Schleicher M."/>
            <person name="Eichinger L."/>
            <person name="Platzer M."/>
            <person name="Noegel A.A."/>
            <person name="Schaap P."/>
            <person name="Gloeckner G."/>
        </authorList>
    </citation>
    <scope>NUCLEOTIDE SEQUENCE [LARGE SCALE GENOMIC DNA]</scope>
    <source>
        <strain evidence="11">SH3</strain>
    </source>
</reference>
<dbReference type="OrthoDB" id="49395at2759"/>
<dbReference type="AlphaFoldDB" id="F4Q6U0"/>
<dbReference type="KEGG" id="dfa:DFA_09147"/>
<dbReference type="CDD" id="cd22211">
    <property type="entry name" value="HkD_SF"/>
    <property type="match status" value="1"/>
</dbReference>
<dbReference type="Gene3D" id="1.10.418.10">
    <property type="entry name" value="Calponin-like domain"/>
    <property type="match status" value="1"/>
</dbReference>
<gene>
    <name evidence="10" type="primary">hook</name>
    <name evidence="10" type="ORF">DFA_09147</name>
</gene>
<dbReference type="PANTHER" id="PTHR18947:SF28">
    <property type="entry name" value="GIRDIN, ISOFORM A"/>
    <property type="match status" value="1"/>
</dbReference>
<dbReference type="Pfam" id="PF05622">
    <property type="entry name" value="HOOK"/>
    <property type="match status" value="1"/>
</dbReference>
<dbReference type="GO" id="GO:0030705">
    <property type="term" value="P:cytoskeleton-dependent intracellular transport"/>
    <property type="evidence" value="ECO:0007669"/>
    <property type="project" value="InterPro"/>
</dbReference>
<keyword evidence="6" id="KW-0206">Cytoskeleton</keyword>
<evidence type="ECO:0000256" key="3">
    <source>
        <dbReference type="ARBA" id="ARBA00022490"/>
    </source>
</evidence>
<evidence type="ECO:0000256" key="2">
    <source>
        <dbReference type="ARBA" id="ARBA00006946"/>
    </source>
</evidence>
<dbReference type="RefSeq" id="XP_004355000.1">
    <property type="nucleotide sequence ID" value="XM_004354948.1"/>
</dbReference>
<dbReference type="GO" id="GO:0031122">
    <property type="term" value="P:cytoplasmic microtubule organization"/>
    <property type="evidence" value="ECO:0007669"/>
    <property type="project" value="InterPro"/>
</dbReference>
<comment type="similarity">
    <text evidence="2">Belongs to the hook family.</text>
</comment>
<sequence length="702" mass="80726">MIDQSLVKWINTFEGLSNSCDSLSDLSDGVILYEIANQISSKYFDSPISSQDNWVLKSDNIKTLLAALDAYYNNELTLTNQVDHIDADQVAKNDEEEIVNLIKVILGIAVECDDKEKYIGAIMNLDADVQNDMMVIIGEIMASHQSQMGIADNRTSFDDSNNHSDIETKSTNKEEILLTDERVTMFQHQIEQLEKEKVRNKDEIEEMSIGLTQLEAEKKSLLLEKENLVELCTNLQQTLVESQKLLADHKAQASMNVMTDHRIKEEIHNLQLQIEDKDKYIYDLKKKIEEGIRQINENRELRDEIDILREKAITAEATEEKLKKFQHKIEEINELKKQIRTLEDNNDNYLQQILDLEEQLKKSVSYKSQMEQTKQQILSLKIENTKMELSIKSITEERDKLASTVSQYELDQQSLTSQLEGQRKKLQDLEHDKDSKLLEESSSGGGGGGFDQIMDSSTKERLFRLERENKRLKESIEKVPELENQLEEANTIKEDLLNQIVILKATQSSSSPSTTTSTTVTVVDNKEHLVEIEKLKQQLADLTTQLGLKNQSLEDSANQNDELKKQLVEVFAKSNTSSNVNAQELINQVNELTTEKERLEGYLRAARKMIKDLREKNKDNQSKDIQITEKEDHISKLEATIKQKDDRIDQLVRQLREGKESSQRELNLMLTSFMNIGLELEKMKNGQSLTEPRAFLNKKRND</sequence>
<evidence type="ECO:0000256" key="1">
    <source>
        <dbReference type="ARBA" id="ARBA00004245"/>
    </source>
</evidence>
<dbReference type="STRING" id="1054147.F4Q6U0"/>
<feature type="domain" description="Calponin-homology (CH)" evidence="9">
    <location>
        <begin position="1"/>
        <end position="110"/>
    </location>
</feature>
<evidence type="ECO:0000256" key="8">
    <source>
        <dbReference type="SAM" id="MobiDB-lite"/>
    </source>
</evidence>
<keyword evidence="4" id="KW-0493">Microtubule</keyword>
<feature type="coiled-coil region" evidence="7">
    <location>
        <begin position="465"/>
        <end position="661"/>
    </location>
</feature>
<dbReference type="GO" id="GO:0005815">
    <property type="term" value="C:microtubule organizing center"/>
    <property type="evidence" value="ECO:0007669"/>
    <property type="project" value="TreeGrafter"/>
</dbReference>
<feature type="region of interest" description="Disordered" evidence="8">
    <location>
        <begin position="429"/>
        <end position="454"/>
    </location>
</feature>
<evidence type="ECO:0000256" key="5">
    <source>
        <dbReference type="ARBA" id="ARBA00023054"/>
    </source>
</evidence>
<dbReference type="InterPro" id="IPR008636">
    <property type="entry name" value="Hook_C"/>
</dbReference>
<organism evidence="10 11">
    <name type="scientific">Cavenderia fasciculata</name>
    <name type="common">Slime mold</name>
    <name type="synonym">Dictyostelium fasciculatum</name>
    <dbReference type="NCBI Taxonomy" id="261658"/>
    <lineage>
        <taxon>Eukaryota</taxon>
        <taxon>Amoebozoa</taxon>
        <taxon>Evosea</taxon>
        <taxon>Eumycetozoa</taxon>
        <taxon>Dictyostelia</taxon>
        <taxon>Acytosteliales</taxon>
        <taxon>Cavenderiaceae</taxon>
        <taxon>Cavenderia</taxon>
    </lineage>
</organism>
<dbReference type="SUPFAM" id="SSF116907">
    <property type="entry name" value="Hook domain"/>
    <property type="match status" value="1"/>
</dbReference>
<evidence type="ECO:0000256" key="7">
    <source>
        <dbReference type="SAM" id="Coils"/>
    </source>
</evidence>
<keyword evidence="11" id="KW-1185">Reference proteome</keyword>
<dbReference type="GO" id="GO:0005874">
    <property type="term" value="C:microtubule"/>
    <property type="evidence" value="ECO:0007669"/>
    <property type="project" value="UniProtKB-KW"/>
</dbReference>
<feature type="coiled-coil region" evidence="7">
    <location>
        <begin position="183"/>
        <end position="252"/>
    </location>
</feature>
<keyword evidence="5 7" id="KW-0175">Coiled coil</keyword>
<evidence type="ECO:0000259" key="9">
    <source>
        <dbReference type="PROSITE" id="PS50021"/>
    </source>
</evidence>
<evidence type="ECO:0000313" key="10">
    <source>
        <dbReference type="EMBL" id="EGG16600.1"/>
    </source>
</evidence>
<dbReference type="InterPro" id="IPR036872">
    <property type="entry name" value="CH_dom_sf"/>
</dbReference>
<dbReference type="OMA" id="DAKYRKC"/>
<dbReference type="InterPro" id="IPR043936">
    <property type="entry name" value="HOOK_N"/>
</dbReference>
<evidence type="ECO:0000256" key="6">
    <source>
        <dbReference type="ARBA" id="ARBA00023212"/>
    </source>
</evidence>
<dbReference type="GeneID" id="14868521"/>
<keyword evidence="3" id="KW-0963">Cytoplasm</keyword>
<dbReference type="PROSITE" id="PS50021">
    <property type="entry name" value="CH"/>
    <property type="match status" value="1"/>
</dbReference>
<feature type="compositionally biased region" description="Basic and acidic residues" evidence="8">
    <location>
        <begin position="429"/>
        <end position="439"/>
    </location>
</feature>
<dbReference type="GO" id="GO:0005737">
    <property type="term" value="C:cytoplasm"/>
    <property type="evidence" value="ECO:0007669"/>
    <property type="project" value="TreeGrafter"/>
</dbReference>
<accession>F4Q6U0</accession>
<dbReference type="Pfam" id="PF19047">
    <property type="entry name" value="HOOK_N"/>
    <property type="match status" value="1"/>
</dbReference>
<dbReference type="GO" id="GO:0051959">
    <property type="term" value="F:dynein light intermediate chain binding"/>
    <property type="evidence" value="ECO:0007669"/>
    <property type="project" value="TreeGrafter"/>
</dbReference>
<protein>
    <submittedName>
        <fullName evidence="10">Hook family protein</fullName>
    </submittedName>
</protein>
<dbReference type="EMBL" id="GL883023">
    <property type="protein sequence ID" value="EGG16600.1"/>
    <property type="molecule type" value="Genomic_DNA"/>
</dbReference>
<evidence type="ECO:0000313" key="11">
    <source>
        <dbReference type="Proteomes" id="UP000007797"/>
    </source>
</evidence>
<dbReference type="GO" id="GO:0008017">
    <property type="term" value="F:microtubule binding"/>
    <property type="evidence" value="ECO:0007669"/>
    <property type="project" value="InterPro"/>
</dbReference>
<comment type="subcellular location">
    <subcellularLocation>
        <location evidence="1">Cytoplasm</location>
        <location evidence="1">Cytoskeleton</location>
    </subcellularLocation>
</comment>
<dbReference type="PANTHER" id="PTHR18947">
    <property type="entry name" value="HOOK PROTEINS"/>
    <property type="match status" value="1"/>
</dbReference>
<proteinExistence type="inferred from homology"/>
<name>F4Q6U0_CACFS</name>
<dbReference type="Proteomes" id="UP000007797">
    <property type="component" value="Unassembled WGS sequence"/>
</dbReference>
<evidence type="ECO:0000256" key="4">
    <source>
        <dbReference type="ARBA" id="ARBA00022701"/>
    </source>
</evidence>